<dbReference type="Pfam" id="PF25087">
    <property type="entry name" value="GMPPB_C"/>
    <property type="match status" value="1"/>
</dbReference>
<evidence type="ECO:0000256" key="4">
    <source>
        <dbReference type="ARBA" id="ARBA00012457"/>
    </source>
</evidence>
<evidence type="ECO:0000256" key="1">
    <source>
        <dbReference type="ARBA" id="ARBA00005166"/>
    </source>
</evidence>
<evidence type="ECO:0000256" key="10">
    <source>
        <dbReference type="ARBA" id="ARBA00048247"/>
    </source>
</evidence>
<evidence type="ECO:0000256" key="6">
    <source>
        <dbReference type="ARBA" id="ARBA00022679"/>
    </source>
</evidence>
<dbReference type="GeneID" id="85230057"/>
<keyword evidence="7" id="KW-0548">Nucleotidyltransferase</keyword>
<comment type="pathway">
    <text evidence="2">Nucleotide-sugar biosynthesis; UDP-N-acetyl-alpha-D-glucosamine biosynthesis; UDP-N-acetyl-alpha-D-glucosamine from N-acetyl-alpha-D-glucosamine 1-phosphate: step 1/1.</text>
</comment>
<dbReference type="Proteomes" id="UP001301797">
    <property type="component" value="Chromosome"/>
</dbReference>
<dbReference type="RefSeq" id="WP_317136020.1">
    <property type="nucleotide sequence ID" value="NZ_CP043875.1"/>
</dbReference>
<dbReference type="PANTHER" id="PTHR43584:SF8">
    <property type="entry name" value="N-ACETYLMURAMATE ALPHA-1-PHOSPHATE URIDYLYLTRANSFERASE"/>
    <property type="match status" value="1"/>
</dbReference>
<comment type="catalytic activity">
    <reaction evidence="10">
        <text>alpha-D-glucosamine 1-phosphate + acetyl-CoA = N-acetyl-alpha-D-glucosamine 1-phosphate + CoA + H(+)</text>
        <dbReference type="Rhea" id="RHEA:13725"/>
        <dbReference type="ChEBI" id="CHEBI:15378"/>
        <dbReference type="ChEBI" id="CHEBI:57287"/>
        <dbReference type="ChEBI" id="CHEBI:57288"/>
        <dbReference type="ChEBI" id="CHEBI:57776"/>
        <dbReference type="ChEBI" id="CHEBI:58516"/>
        <dbReference type="EC" id="2.3.1.157"/>
    </reaction>
</comment>
<evidence type="ECO:0000256" key="11">
    <source>
        <dbReference type="ARBA" id="ARBA00048493"/>
    </source>
</evidence>
<feature type="domain" description="Nucleotidyl transferase" evidence="12">
    <location>
        <begin position="4"/>
        <end position="175"/>
    </location>
</feature>
<dbReference type="CDD" id="cd04181">
    <property type="entry name" value="NTP_transferase"/>
    <property type="match status" value="1"/>
</dbReference>
<proteinExistence type="predicted"/>
<feature type="domain" description="Mannose-1-phosphate guanyltransferase C-terminal" evidence="13">
    <location>
        <begin position="252"/>
        <end position="319"/>
    </location>
</feature>
<evidence type="ECO:0000256" key="5">
    <source>
        <dbReference type="ARBA" id="ARBA00013414"/>
    </source>
</evidence>
<dbReference type="SUPFAM" id="SSF51161">
    <property type="entry name" value="Trimeric LpxA-like enzymes"/>
    <property type="match status" value="1"/>
</dbReference>
<evidence type="ECO:0000313" key="15">
    <source>
        <dbReference type="Proteomes" id="UP001301797"/>
    </source>
</evidence>
<gene>
    <name evidence="14" type="ORF">F1737_07770</name>
</gene>
<dbReference type="GO" id="GO:0019134">
    <property type="term" value="F:glucosamine-1-phosphate N-acetyltransferase activity"/>
    <property type="evidence" value="ECO:0007669"/>
    <property type="project" value="UniProtKB-EC"/>
</dbReference>
<dbReference type="SUPFAM" id="SSF53448">
    <property type="entry name" value="Nucleotide-diphospho-sugar transferases"/>
    <property type="match status" value="1"/>
</dbReference>
<dbReference type="EMBL" id="CP043875">
    <property type="protein sequence ID" value="WOF16597.1"/>
    <property type="molecule type" value="Genomic_DNA"/>
</dbReference>
<accession>A0AA97FCM3</accession>
<dbReference type="Gene3D" id="2.160.10.10">
    <property type="entry name" value="Hexapeptide repeat proteins"/>
    <property type="match status" value="1"/>
</dbReference>
<dbReference type="EC" id="2.7.7.23" evidence="4"/>
<dbReference type="Pfam" id="PF00483">
    <property type="entry name" value="NTP_transferase"/>
    <property type="match status" value="1"/>
</dbReference>
<evidence type="ECO:0000256" key="3">
    <source>
        <dbReference type="ARBA" id="ARBA00012225"/>
    </source>
</evidence>
<dbReference type="EC" id="2.3.1.157" evidence="3"/>
<evidence type="ECO:0000259" key="12">
    <source>
        <dbReference type="Pfam" id="PF00483"/>
    </source>
</evidence>
<reference evidence="14 15" key="1">
    <citation type="submission" date="2019-09" db="EMBL/GenBank/DDBJ databases">
        <title>The complete genome of Methanoplanus sp. FWC-SCC4.</title>
        <authorList>
            <person name="Chen S.-C."/>
            <person name="Zhou Y.-Z."/>
            <person name="Lai M.-C."/>
        </authorList>
    </citation>
    <scope>NUCLEOTIDE SEQUENCE [LARGE SCALE GENOMIC DNA]</scope>
    <source>
        <strain evidence="14 15">FWC-SCC4</strain>
    </source>
</reference>
<dbReference type="AlphaFoldDB" id="A0AA97FCM3"/>
<dbReference type="PANTHER" id="PTHR43584">
    <property type="entry name" value="NUCLEOTIDYL TRANSFERASE"/>
    <property type="match status" value="1"/>
</dbReference>
<comment type="catalytic activity">
    <reaction evidence="11">
        <text>N-acetyl-alpha-D-glucosamine 1-phosphate + UTP + H(+) = UDP-N-acetyl-alpha-D-glucosamine + diphosphate</text>
        <dbReference type="Rhea" id="RHEA:13509"/>
        <dbReference type="ChEBI" id="CHEBI:15378"/>
        <dbReference type="ChEBI" id="CHEBI:33019"/>
        <dbReference type="ChEBI" id="CHEBI:46398"/>
        <dbReference type="ChEBI" id="CHEBI:57705"/>
        <dbReference type="ChEBI" id="CHEBI:57776"/>
        <dbReference type="EC" id="2.7.7.23"/>
    </reaction>
</comment>
<evidence type="ECO:0000256" key="7">
    <source>
        <dbReference type="ARBA" id="ARBA00022695"/>
    </source>
</evidence>
<keyword evidence="15" id="KW-1185">Reference proteome</keyword>
<evidence type="ECO:0000256" key="8">
    <source>
        <dbReference type="ARBA" id="ARBA00023268"/>
    </source>
</evidence>
<protein>
    <recommendedName>
        <fullName evidence="5">Bifunctional protein GlmU</fullName>
        <ecNumber evidence="3">2.3.1.157</ecNumber>
        <ecNumber evidence="4">2.7.7.23</ecNumber>
    </recommendedName>
</protein>
<evidence type="ECO:0000313" key="14">
    <source>
        <dbReference type="EMBL" id="WOF16597.1"/>
    </source>
</evidence>
<comment type="pathway">
    <text evidence="1">Nucleotide-sugar biosynthesis; UDP-N-acetyl-alpha-D-glucosamine biosynthesis; N-acetyl-alpha-D-glucosamine 1-phosphate from alpha-D-glucosamine 6-phosphate (route II): step 2/2.</text>
</comment>
<sequence>MVQAVILAGGEGHRQRPLTKSMPKVMLPVANRPIIGYVVESLLKNGIRDIIVVAGYRSEQLIRYLNTLDEEVKVVIQKKQTGAADALRCAKDLITGDFLLLPGDNYIDEESISRIKTEKNAMLVSEHPQPSNYGVVEISNGYLAEIVEKPEITENVLVSTGIFSLTKDFFDYPVQCSIPDVIELMTKKGISIRAIPACRWHDAIYPWDLIRMNRITLKRIAKESSGKISRQAVISGRVNIGKGTEISPGAIITGPVVLGEDCYIGPNSVIMPYTSIGSRVRVEPFTYIEDSVVMDDVTVGSHSRITESVIGDGCMLSDHTVTVCGRFVSESEEERNSFVYGDFGCVIGERTTSAPFTVFKNCIVGHTSSIEKGRVIEGRLPDNSIVR</sequence>
<dbReference type="InterPro" id="IPR029044">
    <property type="entry name" value="Nucleotide-diphossugar_trans"/>
</dbReference>
<name>A0AA97FCM3_9EURY</name>
<dbReference type="KEGG" id="mefw:F1737_07770"/>
<dbReference type="GO" id="GO:0003977">
    <property type="term" value="F:UDP-N-acetylglucosamine diphosphorylase activity"/>
    <property type="evidence" value="ECO:0007669"/>
    <property type="project" value="UniProtKB-EC"/>
</dbReference>
<dbReference type="InterPro" id="IPR056729">
    <property type="entry name" value="GMPPB_C"/>
</dbReference>
<dbReference type="Gene3D" id="3.90.550.10">
    <property type="entry name" value="Spore Coat Polysaccharide Biosynthesis Protein SpsA, Chain A"/>
    <property type="match status" value="1"/>
</dbReference>
<keyword evidence="8" id="KW-0511">Multifunctional enzyme</keyword>
<evidence type="ECO:0000256" key="9">
    <source>
        <dbReference type="ARBA" id="ARBA00023315"/>
    </source>
</evidence>
<evidence type="ECO:0000256" key="2">
    <source>
        <dbReference type="ARBA" id="ARBA00005208"/>
    </source>
</evidence>
<dbReference type="InterPro" id="IPR050065">
    <property type="entry name" value="GlmU-like"/>
</dbReference>
<evidence type="ECO:0000259" key="13">
    <source>
        <dbReference type="Pfam" id="PF25087"/>
    </source>
</evidence>
<keyword evidence="9" id="KW-0012">Acyltransferase</keyword>
<keyword evidence="6 14" id="KW-0808">Transferase</keyword>
<dbReference type="InterPro" id="IPR005835">
    <property type="entry name" value="NTP_transferase_dom"/>
</dbReference>
<dbReference type="InterPro" id="IPR011004">
    <property type="entry name" value="Trimer_LpxA-like_sf"/>
</dbReference>
<organism evidence="14 15">
    <name type="scientific">Methanochimaera problematica</name>
    <dbReference type="NCBI Taxonomy" id="2609417"/>
    <lineage>
        <taxon>Archaea</taxon>
        <taxon>Methanobacteriati</taxon>
        <taxon>Methanobacteriota</taxon>
        <taxon>Stenosarchaea group</taxon>
        <taxon>Methanomicrobia</taxon>
        <taxon>Methanomicrobiales</taxon>
        <taxon>Methanomicrobiaceae</taxon>
        <taxon>Methanochimaera</taxon>
    </lineage>
</organism>